<evidence type="ECO:0000256" key="1">
    <source>
        <dbReference type="ARBA" id="ARBA00010075"/>
    </source>
</evidence>
<accession>A0A7X2NUM8</accession>
<gene>
    <name evidence="7" type="ORF">FYJ51_13260</name>
</gene>
<comment type="caution">
    <text evidence="7">The sequence shown here is derived from an EMBL/GenBank/DDBJ whole genome shotgun (WGS) entry which is preliminary data.</text>
</comment>
<dbReference type="Pfam" id="PF01609">
    <property type="entry name" value="DDE_Tnp_1"/>
    <property type="match status" value="1"/>
</dbReference>
<keyword evidence="8" id="KW-1185">Reference proteome</keyword>
<dbReference type="GO" id="GO:0006313">
    <property type="term" value="P:DNA transposition"/>
    <property type="evidence" value="ECO:0007669"/>
    <property type="project" value="InterPro"/>
</dbReference>
<reference evidence="7 8" key="1">
    <citation type="submission" date="2019-08" db="EMBL/GenBank/DDBJ databases">
        <title>In-depth cultivation of the pig gut microbiome towards novel bacterial diversity and tailored functional studies.</title>
        <authorList>
            <person name="Wylensek D."/>
            <person name="Hitch T.C.A."/>
            <person name="Clavel T."/>
        </authorList>
    </citation>
    <scope>NUCLEOTIDE SEQUENCE [LARGE SCALE GENOMIC DNA]</scope>
    <source>
        <strain evidence="7 8">Oil+RF-744-GAM-WT-6</strain>
    </source>
</reference>
<evidence type="ECO:0000313" key="7">
    <source>
        <dbReference type="EMBL" id="MSS59859.1"/>
    </source>
</evidence>
<sequence>SFTREDGKMPLRYLLNYLIFRHGRTLSEDINCFYSDLRINDRPSKQAVLKRMSILNHGVWQKIQELFLDRIYLTMEKRNYKGYLLIAIDGTFINLPDDSSLGETFGRRKCGYKNGEAHYGIPQAKVSIAYDVLNHIILDFRVAHCDTSEIPLLFQHLEALESVLKNDKVILLADRYYGSAELFKYCEMKGWKYLVRAKSNFFRKQRAEIPAECKDTWLTILIDRIWQKRIIRPAIQTFISEHPEMRIRLLRNHYEYEEEHTTSSGNKIRVPKSADTEYFTNLPQEEFSHDEIVNLYHNDRWDIETGYDILKNLIDIEEFNSARANVIYNEIMSRFIFSNLKSLLYNAASEKIQKDKEHLINNKNIIEKCHSSSFVRAFFKKKFSLKYACSCIKECSRFKVMVRGDRHLKRWDKFKGKINNTRHRLDGRRNPPLKITKAGIMTSNH</sequence>
<dbReference type="GO" id="GO:0004803">
    <property type="term" value="F:transposase activity"/>
    <property type="evidence" value="ECO:0007669"/>
    <property type="project" value="InterPro"/>
</dbReference>
<comment type="similarity">
    <text evidence="1">Belongs to the transposase 11 family.</text>
</comment>
<dbReference type="PANTHER" id="PTHR33258">
    <property type="entry name" value="TRANSPOSASE INSL FOR INSERTION SEQUENCE ELEMENT IS186A-RELATED"/>
    <property type="match status" value="1"/>
</dbReference>
<protein>
    <submittedName>
        <fullName evidence="7">IS4 family transposase</fullName>
    </submittedName>
</protein>
<dbReference type="NCBIfam" id="NF033592">
    <property type="entry name" value="transpos_IS4_1"/>
    <property type="match status" value="1"/>
</dbReference>
<name>A0A7X2NUM8_9FIRM</name>
<feature type="region of interest" description="Disordered" evidence="5">
    <location>
        <begin position="423"/>
        <end position="445"/>
    </location>
</feature>
<dbReference type="Gene3D" id="3.90.350.10">
    <property type="entry name" value="Transposase Inhibitor Protein From Tn5, Chain A, domain 1"/>
    <property type="match status" value="1"/>
</dbReference>
<proteinExistence type="inferred from homology"/>
<keyword evidence="3" id="KW-0238">DNA-binding</keyword>
<organism evidence="7 8">
    <name type="scientific">Stecheria intestinalis</name>
    <dbReference type="NCBI Taxonomy" id="2606630"/>
    <lineage>
        <taxon>Bacteria</taxon>
        <taxon>Bacillati</taxon>
        <taxon>Bacillota</taxon>
        <taxon>Erysipelotrichia</taxon>
        <taxon>Erysipelotrichales</taxon>
        <taxon>Erysipelotrichaceae</taxon>
        <taxon>Stecheria</taxon>
    </lineage>
</organism>
<keyword evidence="4" id="KW-0233">DNA recombination</keyword>
<evidence type="ECO:0000256" key="4">
    <source>
        <dbReference type="ARBA" id="ARBA00023172"/>
    </source>
</evidence>
<dbReference type="InterPro" id="IPR012337">
    <property type="entry name" value="RNaseH-like_sf"/>
</dbReference>
<dbReference type="EMBL" id="VUMN01000066">
    <property type="protein sequence ID" value="MSS59859.1"/>
    <property type="molecule type" value="Genomic_DNA"/>
</dbReference>
<dbReference type="InterPro" id="IPR002559">
    <property type="entry name" value="Transposase_11"/>
</dbReference>
<dbReference type="SUPFAM" id="SSF53098">
    <property type="entry name" value="Ribonuclease H-like"/>
    <property type="match status" value="1"/>
</dbReference>
<evidence type="ECO:0000256" key="3">
    <source>
        <dbReference type="ARBA" id="ARBA00023125"/>
    </source>
</evidence>
<dbReference type="Proteomes" id="UP000461880">
    <property type="component" value="Unassembled WGS sequence"/>
</dbReference>
<evidence type="ECO:0000256" key="5">
    <source>
        <dbReference type="SAM" id="MobiDB-lite"/>
    </source>
</evidence>
<feature type="non-terminal residue" evidence="7">
    <location>
        <position position="1"/>
    </location>
</feature>
<keyword evidence="2" id="KW-0815">Transposition</keyword>
<dbReference type="InterPro" id="IPR047952">
    <property type="entry name" value="Transpos_IS4"/>
</dbReference>
<dbReference type="RefSeq" id="WP_154506018.1">
    <property type="nucleotide sequence ID" value="NZ_VUMN01000066.1"/>
</dbReference>
<evidence type="ECO:0000313" key="8">
    <source>
        <dbReference type="Proteomes" id="UP000461880"/>
    </source>
</evidence>
<feature type="domain" description="Transposase IS4-like" evidence="6">
    <location>
        <begin position="82"/>
        <end position="340"/>
    </location>
</feature>
<evidence type="ECO:0000256" key="2">
    <source>
        <dbReference type="ARBA" id="ARBA00022578"/>
    </source>
</evidence>
<dbReference type="PANTHER" id="PTHR33258:SF1">
    <property type="entry name" value="TRANSPOSASE INSL FOR INSERTION SEQUENCE ELEMENT IS186A-RELATED"/>
    <property type="match status" value="1"/>
</dbReference>
<dbReference type="AlphaFoldDB" id="A0A7X2NUM8"/>
<evidence type="ECO:0000259" key="6">
    <source>
        <dbReference type="Pfam" id="PF01609"/>
    </source>
</evidence>
<dbReference type="GO" id="GO:0003677">
    <property type="term" value="F:DNA binding"/>
    <property type="evidence" value="ECO:0007669"/>
    <property type="project" value="UniProtKB-KW"/>
</dbReference>